<sequence length="188" mass="20938">MKLKKILLGALLLTFLCSCVSGKAVHAMESKKVVLNTLPKSAAEIKPASSPQQTAAYAIASLVRYTEDAEAGIAMLDVLRGPRPLNNFNKQFLRDQLRGKEYTARSYFDGANPDNNYTPSTPYTLTVSENPYSYQNEGYARLLLKSGGADNPRFITLRLKPSTGEWYLWEYEGLLAGIRIPAKDDPWK</sequence>
<name>A0A1G6P0B1_9FIRM</name>
<dbReference type="Proteomes" id="UP000198943">
    <property type="component" value="Unassembled WGS sequence"/>
</dbReference>
<dbReference type="PROSITE" id="PS51257">
    <property type="entry name" value="PROKAR_LIPOPROTEIN"/>
    <property type="match status" value="1"/>
</dbReference>
<feature type="chain" id="PRO_5038895030" description="DUF6935 domain-containing protein" evidence="1">
    <location>
        <begin position="27"/>
        <end position="188"/>
    </location>
</feature>
<dbReference type="Pfam" id="PF22043">
    <property type="entry name" value="DUF6935"/>
    <property type="match status" value="1"/>
</dbReference>
<keyword evidence="4" id="KW-1185">Reference proteome</keyword>
<evidence type="ECO:0000313" key="3">
    <source>
        <dbReference type="EMBL" id="SDC73034.1"/>
    </source>
</evidence>
<accession>A0A1G6P0B1</accession>
<dbReference type="InterPro" id="IPR053907">
    <property type="entry name" value="DUF6935"/>
</dbReference>
<dbReference type="AlphaFoldDB" id="A0A1G6P0B1"/>
<reference evidence="4" key="1">
    <citation type="submission" date="2016-10" db="EMBL/GenBank/DDBJ databases">
        <authorList>
            <person name="Varghese N."/>
            <person name="Submissions S."/>
        </authorList>
    </citation>
    <scope>NUCLEOTIDE SEQUENCE [LARGE SCALE GENOMIC DNA]</scope>
    <source>
        <strain evidence="4">DSM 11005</strain>
    </source>
</reference>
<organism evidence="3 4">
    <name type="scientific">Succiniclasticum ruminis</name>
    <dbReference type="NCBI Taxonomy" id="40841"/>
    <lineage>
        <taxon>Bacteria</taxon>
        <taxon>Bacillati</taxon>
        <taxon>Bacillota</taxon>
        <taxon>Negativicutes</taxon>
        <taxon>Acidaminococcales</taxon>
        <taxon>Acidaminococcaceae</taxon>
        <taxon>Succiniclasticum</taxon>
    </lineage>
</organism>
<gene>
    <name evidence="3" type="ORF">SAMN04487864_1187</name>
</gene>
<dbReference type="RefSeq" id="WP_093731076.1">
    <property type="nucleotide sequence ID" value="NZ_FMYW01000018.1"/>
</dbReference>
<evidence type="ECO:0000259" key="2">
    <source>
        <dbReference type="Pfam" id="PF22043"/>
    </source>
</evidence>
<dbReference type="OrthoDB" id="980987at2"/>
<evidence type="ECO:0000313" key="4">
    <source>
        <dbReference type="Proteomes" id="UP000198943"/>
    </source>
</evidence>
<feature type="domain" description="DUF6935" evidence="2">
    <location>
        <begin position="36"/>
        <end position="182"/>
    </location>
</feature>
<keyword evidence="1" id="KW-0732">Signal</keyword>
<feature type="signal peptide" evidence="1">
    <location>
        <begin position="1"/>
        <end position="26"/>
    </location>
</feature>
<protein>
    <recommendedName>
        <fullName evidence="2">DUF6935 domain-containing protein</fullName>
    </recommendedName>
</protein>
<proteinExistence type="predicted"/>
<dbReference type="EMBL" id="FMYW01000018">
    <property type="protein sequence ID" value="SDC73034.1"/>
    <property type="molecule type" value="Genomic_DNA"/>
</dbReference>
<evidence type="ECO:0000256" key="1">
    <source>
        <dbReference type="SAM" id="SignalP"/>
    </source>
</evidence>